<evidence type="ECO:0000256" key="1">
    <source>
        <dbReference type="ARBA" id="ARBA00002936"/>
    </source>
</evidence>
<keyword evidence="6 11" id="KW-0297">G-protein coupled receptor</keyword>
<dbReference type="PROSITE" id="PS00237">
    <property type="entry name" value="G_PROTEIN_RECEP_F1_1"/>
    <property type="match status" value="1"/>
</dbReference>
<dbReference type="AlphaFoldDB" id="A0A8B9II61"/>
<dbReference type="GO" id="GO:0005886">
    <property type="term" value="C:plasma membrane"/>
    <property type="evidence" value="ECO:0007669"/>
    <property type="project" value="UniProtKB-SubCell"/>
</dbReference>
<feature type="compositionally biased region" description="Low complexity" evidence="13">
    <location>
        <begin position="334"/>
        <end position="348"/>
    </location>
</feature>
<organism evidence="15 16">
    <name type="scientific">Anser cygnoides</name>
    <name type="common">Swan goose</name>
    <dbReference type="NCBI Taxonomy" id="8845"/>
    <lineage>
        <taxon>Eukaryota</taxon>
        <taxon>Metazoa</taxon>
        <taxon>Chordata</taxon>
        <taxon>Craniata</taxon>
        <taxon>Vertebrata</taxon>
        <taxon>Euteleostomi</taxon>
        <taxon>Archelosauria</taxon>
        <taxon>Archosauria</taxon>
        <taxon>Dinosauria</taxon>
        <taxon>Saurischia</taxon>
        <taxon>Theropoda</taxon>
        <taxon>Coelurosauria</taxon>
        <taxon>Aves</taxon>
        <taxon>Neognathae</taxon>
        <taxon>Galloanserae</taxon>
        <taxon>Anseriformes</taxon>
        <taxon>Anatidae</taxon>
        <taxon>Anserinae</taxon>
        <taxon>Anser</taxon>
    </lineage>
</organism>
<name>A0A8B9II61_ANSCY</name>
<dbReference type="PROSITE" id="PS50262">
    <property type="entry name" value="G_PROTEIN_RECEP_F1_2"/>
    <property type="match status" value="1"/>
</dbReference>
<protein>
    <recommendedName>
        <fullName evidence="12">Olfactory receptor</fullName>
    </recommendedName>
</protein>
<keyword evidence="3 12" id="KW-1003">Cell membrane</keyword>
<comment type="subcellular location">
    <subcellularLocation>
        <location evidence="2 12">Cell membrane</location>
        <topology evidence="2 12">Multi-pass membrane protein</topology>
    </subcellularLocation>
</comment>
<keyword evidence="5 12" id="KW-1133">Transmembrane helix</keyword>
<dbReference type="Pfam" id="PF13853">
    <property type="entry name" value="7tm_4"/>
    <property type="match status" value="1"/>
</dbReference>
<dbReference type="InterPro" id="IPR000276">
    <property type="entry name" value="GPCR_Rhodpsn"/>
</dbReference>
<evidence type="ECO:0000256" key="3">
    <source>
        <dbReference type="ARBA" id="ARBA00022475"/>
    </source>
</evidence>
<comment type="similarity">
    <text evidence="11">Belongs to the G-protein coupled receptor 1 family.</text>
</comment>
<evidence type="ECO:0000256" key="10">
    <source>
        <dbReference type="ARBA" id="ARBA00023224"/>
    </source>
</evidence>
<feature type="domain" description="G-protein coupled receptors family 1 profile" evidence="14">
    <location>
        <begin position="65"/>
        <end position="203"/>
    </location>
</feature>
<keyword evidence="9" id="KW-0325">Glycoprotein</keyword>
<feature type="transmembrane region" description="Helical" evidence="12">
    <location>
        <begin position="50"/>
        <end position="72"/>
    </location>
</feature>
<evidence type="ECO:0000256" key="2">
    <source>
        <dbReference type="ARBA" id="ARBA00004651"/>
    </source>
</evidence>
<reference evidence="15" key="2">
    <citation type="submission" date="2025-09" db="UniProtKB">
        <authorList>
            <consortium name="Ensembl"/>
        </authorList>
    </citation>
    <scope>IDENTIFICATION</scope>
</reference>
<evidence type="ECO:0000256" key="13">
    <source>
        <dbReference type="SAM" id="MobiDB-lite"/>
    </source>
</evidence>
<evidence type="ECO:0000256" key="12">
    <source>
        <dbReference type="RuleBase" id="RU363047"/>
    </source>
</evidence>
<evidence type="ECO:0000256" key="6">
    <source>
        <dbReference type="ARBA" id="ARBA00023040"/>
    </source>
</evidence>
<keyword evidence="4 11" id="KW-0812">Transmembrane</keyword>
<keyword evidence="16" id="KW-1185">Reference proteome</keyword>
<dbReference type="SUPFAM" id="SSF81321">
    <property type="entry name" value="Family A G protein-coupled receptor-like"/>
    <property type="match status" value="1"/>
</dbReference>
<evidence type="ECO:0000313" key="16">
    <source>
        <dbReference type="Proteomes" id="UP000694521"/>
    </source>
</evidence>
<dbReference type="PRINTS" id="PR00245">
    <property type="entry name" value="OLFACTORYR"/>
</dbReference>
<keyword evidence="12" id="KW-0552">Olfaction</keyword>
<dbReference type="PRINTS" id="PR00237">
    <property type="entry name" value="GPCRRHODOPSN"/>
</dbReference>
<accession>A0A8B9II61</accession>
<evidence type="ECO:0000256" key="8">
    <source>
        <dbReference type="ARBA" id="ARBA00023170"/>
    </source>
</evidence>
<keyword evidence="8 11" id="KW-0675">Receptor</keyword>
<feature type="transmembrane region" description="Helical" evidence="12">
    <location>
        <begin position="84"/>
        <end position="105"/>
    </location>
</feature>
<dbReference type="FunFam" id="1.20.1070.10:FF:000015">
    <property type="entry name" value="Olfactory receptor"/>
    <property type="match status" value="1"/>
</dbReference>
<feature type="transmembrane region" description="Helical" evidence="12">
    <location>
        <begin position="125"/>
        <end position="144"/>
    </location>
</feature>
<dbReference type="Ensembl" id="ENSACDT00005012240.1">
    <property type="protein sequence ID" value="ENSACDP00005010191.1"/>
    <property type="gene ID" value="ENSACDG00005007441.1"/>
</dbReference>
<evidence type="ECO:0000256" key="9">
    <source>
        <dbReference type="ARBA" id="ARBA00023180"/>
    </source>
</evidence>
<evidence type="ECO:0000313" key="15">
    <source>
        <dbReference type="Ensembl" id="ENSACDP00005010191.1"/>
    </source>
</evidence>
<feature type="region of interest" description="Disordered" evidence="13">
    <location>
        <begin position="334"/>
        <end position="359"/>
    </location>
</feature>
<dbReference type="Proteomes" id="UP000694521">
    <property type="component" value="Unplaced"/>
</dbReference>
<dbReference type="Gene3D" id="1.20.1070.10">
    <property type="entry name" value="Rhodopsin 7-helix transmembrane proteins"/>
    <property type="match status" value="1"/>
</dbReference>
<keyword evidence="10 11" id="KW-0807">Transducer</keyword>
<dbReference type="GO" id="GO:0004984">
    <property type="term" value="F:olfactory receptor activity"/>
    <property type="evidence" value="ECO:0007669"/>
    <property type="project" value="InterPro"/>
</dbReference>
<dbReference type="InterPro" id="IPR017452">
    <property type="entry name" value="GPCR_Rhodpsn_7TM"/>
</dbReference>
<evidence type="ECO:0000256" key="4">
    <source>
        <dbReference type="ARBA" id="ARBA00022692"/>
    </source>
</evidence>
<evidence type="ECO:0000256" key="11">
    <source>
        <dbReference type="RuleBase" id="RU000688"/>
    </source>
</evidence>
<keyword evidence="12" id="KW-0716">Sensory transduction</keyword>
<evidence type="ECO:0000256" key="5">
    <source>
        <dbReference type="ARBA" id="ARBA00022989"/>
    </source>
</evidence>
<reference evidence="15" key="1">
    <citation type="submission" date="2025-08" db="UniProtKB">
        <authorList>
            <consortium name="Ensembl"/>
        </authorList>
    </citation>
    <scope>IDENTIFICATION</scope>
</reference>
<comment type="caution">
    <text evidence="12">Lacks conserved residue(s) required for the propagation of feature annotation.</text>
</comment>
<evidence type="ECO:0000259" key="14">
    <source>
        <dbReference type="PROSITE" id="PS50262"/>
    </source>
</evidence>
<evidence type="ECO:0000256" key="7">
    <source>
        <dbReference type="ARBA" id="ARBA00023136"/>
    </source>
</evidence>
<dbReference type="GO" id="GO:0004930">
    <property type="term" value="F:G protein-coupled receptor activity"/>
    <property type="evidence" value="ECO:0007669"/>
    <property type="project" value="UniProtKB-KW"/>
</dbReference>
<proteinExistence type="inferred from homology"/>
<dbReference type="PANTHER" id="PTHR48018">
    <property type="entry name" value="OLFACTORY RECEPTOR"/>
    <property type="match status" value="1"/>
</dbReference>
<sequence>MAPSAQGAVRAFLRITQDAVDQKRTRSMTGRNHSGVTEFVLLGFTHLQELLFMVFLLIYITTLVGNLGMIILIRTDPQLHTSMYFFLSHLSFLDICYSSSVTPKLLSGLLTGRNVISFNGCVTQFFFYAVFITTEAIFLAIMAYDRYVAICQPLHYVVVMSHRVRVRLVVGSYTAGGLSALVHTAGLLRLSFCGPNVVNHFYCEIPPLLLLSCSETRFNEVVMVSCAVSCHHHSPGHPHLLHLHPARRLEHPLCGGQAQGLLHLHFPSVGRCPLLWLCSFPVPPPPLQSCRRGKENSLGFLHHGDSHAQPFHLQPEECEGEDCPQKSCEDVPLLRVSPPVSPQPNSNSCHLTELRQQNK</sequence>
<dbReference type="InterPro" id="IPR000725">
    <property type="entry name" value="Olfact_rcpt"/>
</dbReference>
<keyword evidence="7 12" id="KW-0472">Membrane</keyword>
<comment type="function">
    <text evidence="1">Odorant receptor.</text>
</comment>